<name>A0ABP7RZ41_9BACT</name>
<organism evidence="2 3">
    <name type="scientific">Hymenobacter fastidiosus</name>
    <dbReference type="NCBI Taxonomy" id="486264"/>
    <lineage>
        <taxon>Bacteria</taxon>
        <taxon>Pseudomonadati</taxon>
        <taxon>Bacteroidota</taxon>
        <taxon>Cytophagia</taxon>
        <taxon>Cytophagales</taxon>
        <taxon>Hymenobacteraceae</taxon>
        <taxon>Hymenobacter</taxon>
    </lineage>
</organism>
<evidence type="ECO:0000313" key="2">
    <source>
        <dbReference type="EMBL" id="GAA4004345.1"/>
    </source>
</evidence>
<keyword evidence="3" id="KW-1185">Reference proteome</keyword>
<dbReference type="Gene3D" id="3.30.70.1290">
    <property type="entry name" value="Transposase IS200-like"/>
    <property type="match status" value="1"/>
</dbReference>
<evidence type="ECO:0000313" key="3">
    <source>
        <dbReference type="Proteomes" id="UP001500567"/>
    </source>
</evidence>
<reference evidence="3" key="1">
    <citation type="journal article" date="2019" name="Int. J. Syst. Evol. Microbiol.">
        <title>The Global Catalogue of Microorganisms (GCM) 10K type strain sequencing project: providing services to taxonomists for standard genome sequencing and annotation.</title>
        <authorList>
            <consortium name="The Broad Institute Genomics Platform"/>
            <consortium name="The Broad Institute Genome Sequencing Center for Infectious Disease"/>
            <person name="Wu L."/>
            <person name="Ma J."/>
        </authorList>
    </citation>
    <scope>NUCLEOTIDE SEQUENCE [LARGE SCALE GENOMIC DNA]</scope>
    <source>
        <strain evidence="3">JCM 17224</strain>
    </source>
</reference>
<dbReference type="InterPro" id="IPR036515">
    <property type="entry name" value="Transposase_17_sf"/>
</dbReference>
<dbReference type="PANTHER" id="PTHR34322">
    <property type="entry name" value="TRANSPOSASE, Y1_TNP DOMAIN-CONTAINING"/>
    <property type="match status" value="1"/>
</dbReference>
<proteinExistence type="predicted"/>
<protein>
    <recommendedName>
        <fullName evidence="4">Transposase</fullName>
    </recommendedName>
</protein>
<dbReference type="Proteomes" id="UP001500567">
    <property type="component" value="Unassembled WGS sequence"/>
</dbReference>
<comment type="caution">
    <text evidence="2">The sequence shown here is derived from an EMBL/GenBank/DDBJ whole genome shotgun (WGS) entry which is preliminary data.</text>
</comment>
<dbReference type="PANTHER" id="PTHR34322:SF2">
    <property type="entry name" value="TRANSPOSASE IS200-LIKE DOMAIN-CONTAINING PROTEIN"/>
    <property type="match status" value="1"/>
</dbReference>
<sequence>MPHAQVLAYCLMPNHFHLLLCPSATAQATHPLNVALGTALSSYTQGVNRDRQRTGALFQAKTKAQALESNENYLRICFHYIHQNPVRAGLVSRLEDWPYSSYRDYAGLRNGTLCNQTTAHALLDLPTTTALFRREAEGMIPTDYVAGWKT</sequence>
<keyword evidence="1" id="KW-0732">Signal</keyword>
<feature type="chain" id="PRO_5046256860" description="Transposase" evidence="1">
    <location>
        <begin position="27"/>
        <end position="150"/>
    </location>
</feature>
<accession>A0ABP7RZ41</accession>
<gene>
    <name evidence="2" type="ORF">GCM10022408_15090</name>
</gene>
<dbReference type="SUPFAM" id="SSF143422">
    <property type="entry name" value="Transposase IS200-like"/>
    <property type="match status" value="1"/>
</dbReference>
<feature type="signal peptide" evidence="1">
    <location>
        <begin position="1"/>
        <end position="26"/>
    </location>
</feature>
<evidence type="ECO:0000256" key="1">
    <source>
        <dbReference type="SAM" id="SignalP"/>
    </source>
</evidence>
<evidence type="ECO:0008006" key="4">
    <source>
        <dbReference type="Google" id="ProtNLM"/>
    </source>
</evidence>
<dbReference type="EMBL" id="BAABDJ010000009">
    <property type="protein sequence ID" value="GAA4004345.1"/>
    <property type="molecule type" value="Genomic_DNA"/>
</dbReference>